<dbReference type="OrthoDB" id="10492598at2759"/>
<evidence type="ECO:0000313" key="2">
    <source>
        <dbReference type="EMBL" id="GFU32794.1"/>
    </source>
</evidence>
<accession>A0A8X6QL86</accession>
<dbReference type="EMBL" id="BMAW01129966">
    <property type="protein sequence ID" value="GFU32794.1"/>
    <property type="molecule type" value="Genomic_DNA"/>
</dbReference>
<sequence length="87" mass="9725">MNKFHPSFLTQISRVVPKSHFGSDRSSSAKNNRTPASGRLDSTGWMPGRVLKIEHRVLRSMQRDAATGSGELHRLHPLHHIHSPPPS</sequence>
<proteinExistence type="predicted"/>
<gene>
    <name evidence="2" type="ORF">NPIL_432291</name>
</gene>
<feature type="compositionally biased region" description="Polar residues" evidence="1">
    <location>
        <begin position="24"/>
        <end position="35"/>
    </location>
</feature>
<evidence type="ECO:0000313" key="3">
    <source>
        <dbReference type="Proteomes" id="UP000887013"/>
    </source>
</evidence>
<reference evidence="2" key="1">
    <citation type="submission" date="2020-08" db="EMBL/GenBank/DDBJ databases">
        <title>Multicomponent nature underlies the extraordinary mechanical properties of spider dragline silk.</title>
        <authorList>
            <person name="Kono N."/>
            <person name="Nakamura H."/>
            <person name="Mori M."/>
            <person name="Yoshida Y."/>
            <person name="Ohtoshi R."/>
            <person name="Malay A.D."/>
            <person name="Moran D.A.P."/>
            <person name="Tomita M."/>
            <person name="Numata K."/>
            <person name="Arakawa K."/>
        </authorList>
    </citation>
    <scope>NUCLEOTIDE SEQUENCE</scope>
</reference>
<dbReference type="AlphaFoldDB" id="A0A8X6QL86"/>
<dbReference type="Proteomes" id="UP000887013">
    <property type="component" value="Unassembled WGS sequence"/>
</dbReference>
<organism evidence="2 3">
    <name type="scientific">Nephila pilipes</name>
    <name type="common">Giant wood spider</name>
    <name type="synonym">Nephila maculata</name>
    <dbReference type="NCBI Taxonomy" id="299642"/>
    <lineage>
        <taxon>Eukaryota</taxon>
        <taxon>Metazoa</taxon>
        <taxon>Ecdysozoa</taxon>
        <taxon>Arthropoda</taxon>
        <taxon>Chelicerata</taxon>
        <taxon>Arachnida</taxon>
        <taxon>Araneae</taxon>
        <taxon>Araneomorphae</taxon>
        <taxon>Entelegynae</taxon>
        <taxon>Araneoidea</taxon>
        <taxon>Nephilidae</taxon>
        <taxon>Nephila</taxon>
    </lineage>
</organism>
<feature type="region of interest" description="Disordered" evidence="1">
    <location>
        <begin position="62"/>
        <end position="87"/>
    </location>
</feature>
<comment type="caution">
    <text evidence="2">The sequence shown here is derived from an EMBL/GenBank/DDBJ whole genome shotgun (WGS) entry which is preliminary data.</text>
</comment>
<keyword evidence="3" id="KW-1185">Reference proteome</keyword>
<protein>
    <submittedName>
        <fullName evidence="2">Uncharacterized protein</fullName>
    </submittedName>
</protein>
<name>A0A8X6QL86_NEPPI</name>
<feature type="region of interest" description="Disordered" evidence="1">
    <location>
        <begin position="17"/>
        <end position="45"/>
    </location>
</feature>
<evidence type="ECO:0000256" key="1">
    <source>
        <dbReference type="SAM" id="MobiDB-lite"/>
    </source>
</evidence>
<feature type="compositionally biased region" description="Basic residues" evidence="1">
    <location>
        <begin position="75"/>
        <end position="87"/>
    </location>
</feature>